<dbReference type="EMBL" id="PGOL01000272">
    <property type="protein sequence ID" value="PKI73554.1"/>
    <property type="molecule type" value="Genomic_DNA"/>
</dbReference>
<reference evidence="1 2" key="1">
    <citation type="submission" date="2017-11" db="EMBL/GenBank/DDBJ databases">
        <title>De-novo sequencing of pomegranate (Punica granatum L.) genome.</title>
        <authorList>
            <person name="Akparov Z."/>
            <person name="Amiraslanov A."/>
            <person name="Hajiyeva S."/>
            <person name="Abbasov M."/>
            <person name="Kaur K."/>
            <person name="Hamwieh A."/>
            <person name="Solovyev V."/>
            <person name="Salamov A."/>
            <person name="Braich B."/>
            <person name="Kosarev P."/>
            <person name="Mahmoud A."/>
            <person name="Hajiyev E."/>
            <person name="Babayeva S."/>
            <person name="Izzatullayeva V."/>
            <person name="Mammadov A."/>
            <person name="Mammadov A."/>
            <person name="Sharifova S."/>
            <person name="Ojaghi J."/>
            <person name="Eynullazada K."/>
            <person name="Bayramov B."/>
            <person name="Abdulazimova A."/>
            <person name="Shahmuradov I."/>
        </authorList>
    </citation>
    <scope>NUCLEOTIDE SEQUENCE [LARGE SCALE GENOMIC DNA]</scope>
    <source>
        <strain evidence="2">cv. AG2017</strain>
        <tissue evidence="1">Leaf</tissue>
    </source>
</reference>
<name>A0A2I0KYK9_PUNGR</name>
<gene>
    <name evidence="1" type="ORF">CRG98_006135</name>
</gene>
<comment type="caution">
    <text evidence="1">The sequence shown here is derived from an EMBL/GenBank/DDBJ whole genome shotgun (WGS) entry which is preliminary data.</text>
</comment>
<keyword evidence="2" id="KW-1185">Reference proteome</keyword>
<organism evidence="1 2">
    <name type="scientific">Punica granatum</name>
    <name type="common">Pomegranate</name>
    <dbReference type="NCBI Taxonomy" id="22663"/>
    <lineage>
        <taxon>Eukaryota</taxon>
        <taxon>Viridiplantae</taxon>
        <taxon>Streptophyta</taxon>
        <taxon>Embryophyta</taxon>
        <taxon>Tracheophyta</taxon>
        <taxon>Spermatophyta</taxon>
        <taxon>Magnoliopsida</taxon>
        <taxon>eudicotyledons</taxon>
        <taxon>Gunneridae</taxon>
        <taxon>Pentapetalae</taxon>
        <taxon>rosids</taxon>
        <taxon>malvids</taxon>
        <taxon>Myrtales</taxon>
        <taxon>Lythraceae</taxon>
        <taxon>Punica</taxon>
    </lineage>
</organism>
<dbReference type="AlphaFoldDB" id="A0A2I0KYK9"/>
<dbReference type="Proteomes" id="UP000233551">
    <property type="component" value="Unassembled WGS sequence"/>
</dbReference>
<evidence type="ECO:0000313" key="2">
    <source>
        <dbReference type="Proteomes" id="UP000233551"/>
    </source>
</evidence>
<evidence type="ECO:0000313" key="1">
    <source>
        <dbReference type="EMBL" id="PKI73554.1"/>
    </source>
</evidence>
<protein>
    <submittedName>
        <fullName evidence="1">Uncharacterized protein</fullName>
    </submittedName>
</protein>
<proteinExistence type="predicted"/>
<sequence length="94" mass="10376">MTGEYKGRIIDAFDIGLALCREETTGEDKVGPLQKGLRSLMDLFLKNLSAGPEPVEALKPWFPRVTSIPRLAPCSILLLTFGSLRRGRGPCLYL</sequence>
<accession>A0A2I0KYK9</accession>